<accession>A0A852TDI0</accession>
<dbReference type="RefSeq" id="WP_082799618.1">
    <property type="nucleotide sequence ID" value="NZ_CP183883.1"/>
</dbReference>
<dbReference type="GeneID" id="99626358"/>
<dbReference type="Proteomes" id="UP000548423">
    <property type="component" value="Unassembled WGS sequence"/>
</dbReference>
<protein>
    <recommendedName>
        <fullName evidence="4">DUF4023 domain-containing protein</fullName>
    </recommendedName>
</protein>
<comment type="caution">
    <text evidence="2">The sequence shown here is derived from an EMBL/GenBank/DDBJ whole genome shotgun (WGS) entry which is preliminary data.</text>
</comment>
<evidence type="ECO:0000313" key="2">
    <source>
        <dbReference type="EMBL" id="NYE06059.1"/>
    </source>
</evidence>
<name>A0A852TDI0_9BACI</name>
<evidence type="ECO:0000313" key="3">
    <source>
        <dbReference type="Proteomes" id="UP000548423"/>
    </source>
</evidence>
<reference evidence="3" key="2">
    <citation type="submission" date="2020-08" db="EMBL/GenBank/DDBJ databases">
        <title>The Agave Microbiome: Exploring the role of microbial communities in plant adaptations to desert environments.</title>
        <authorList>
            <person name="Partida-Martinez L.P."/>
        </authorList>
    </citation>
    <scope>NUCLEOTIDE SEQUENCE [LARGE SCALE GENOMIC DNA]</scope>
    <source>
        <strain evidence="3">AT2.8</strain>
    </source>
</reference>
<reference evidence="3" key="1">
    <citation type="submission" date="2020-07" db="EMBL/GenBank/DDBJ databases">
        <authorList>
            <person name="Partida-Martinez L."/>
            <person name="Huntemann M."/>
            <person name="Clum A."/>
            <person name="Wang J."/>
            <person name="Palaniappan K."/>
            <person name="Ritter S."/>
            <person name="Chen I.-M."/>
            <person name="Stamatis D."/>
            <person name="Reddy T."/>
            <person name="O'Malley R."/>
            <person name="Daum C."/>
            <person name="Shapiro N."/>
            <person name="Ivanova N."/>
            <person name="Kyrpides N."/>
            <person name="Woyke T."/>
        </authorList>
    </citation>
    <scope>NUCLEOTIDE SEQUENCE [LARGE SCALE GENOMIC DNA]</scope>
    <source>
        <strain evidence="3">AT2.8</strain>
    </source>
</reference>
<evidence type="ECO:0008006" key="4">
    <source>
        <dbReference type="Google" id="ProtNLM"/>
    </source>
</evidence>
<organism evidence="2 3">
    <name type="scientific">Neobacillus niacini</name>
    <dbReference type="NCBI Taxonomy" id="86668"/>
    <lineage>
        <taxon>Bacteria</taxon>
        <taxon>Bacillati</taxon>
        <taxon>Bacillota</taxon>
        <taxon>Bacilli</taxon>
        <taxon>Bacillales</taxon>
        <taxon>Bacillaceae</taxon>
        <taxon>Neobacillus</taxon>
    </lineage>
</organism>
<dbReference type="InterPro" id="IPR025097">
    <property type="entry name" value="DUF4023"/>
</dbReference>
<dbReference type="AlphaFoldDB" id="A0A852TDI0"/>
<evidence type="ECO:0000256" key="1">
    <source>
        <dbReference type="SAM" id="MobiDB-lite"/>
    </source>
</evidence>
<dbReference type="EMBL" id="JACCBX010000005">
    <property type="protein sequence ID" value="NYE06059.1"/>
    <property type="molecule type" value="Genomic_DNA"/>
</dbReference>
<proteinExistence type="predicted"/>
<gene>
    <name evidence="2" type="ORF">F4694_002834</name>
</gene>
<feature type="region of interest" description="Disordered" evidence="1">
    <location>
        <begin position="1"/>
        <end position="42"/>
    </location>
</feature>
<dbReference type="Pfam" id="PF13215">
    <property type="entry name" value="DUF4023"/>
    <property type="match status" value="1"/>
</dbReference>
<sequence>MESTSQFVQKLAENEKKQKKNQKHGNNDPESKLPNHKHSQGV</sequence>